<protein>
    <submittedName>
        <fullName evidence="1">Uncharacterized protein</fullName>
    </submittedName>
</protein>
<evidence type="ECO:0000313" key="2">
    <source>
        <dbReference type="Proteomes" id="UP000595437"/>
    </source>
</evidence>
<reference evidence="2" key="1">
    <citation type="submission" date="2021-01" db="EMBL/GenBank/DDBJ databases">
        <title>Caligus Genome Assembly.</title>
        <authorList>
            <person name="Gallardo-Escarate C."/>
        </authorList>
    </citation>
    <scope>NUCLEOTIDE SEQUENCE [LARGE SCALE GENOMIC DNA]</scope>
</reference>
<gene>
    <name evidence="1" type="ORF">FKW44_005541</name>
</gene>
<dbReference type="AlphaFoldDB" id="A0A7T8KC53"/>
<keyword evidence="2" id="KW-1185">Reference proteome</keyword>
<proteinExistence type="predicted"/>
<evidence type="ECO:0000313" key="1">
    <source>
        <dbReference type="EMBL" id="QQP53171.1"/>
    </source>
</evidence>
<name>A0A7T8KC53_CALRO</name>
<dbReference type="Proteomes" id="UP000595437">
    <property type="component" value="Chromosome 3"/>
</dbReference>
<accession>A0A7T8KC53</accession>
<dbReference type="EMBL" id="CP045892">
    <property type="protein sequence ID" value="QQP53171.1"/>
    <property type="molecule type" value="Genomic_DNA"/>
</dbReference>
<sequence length="83" mass="8954">MPLHSLLIGKLNPREVIKLGPAAGPGCWRGPTVAMGGGTVGTFIKNRAHVIRWAGLAPHPAGPASSSSEQWSRRWWGRIQLSY</sequence>
<organism evidence="1 2">
    <name type="scientific">Caligus rogercresseyi</name>
    <name type="common">Sea louse</name>
    <dbReference type="NCBI Taxonomy" id="217165"/>
    <lineage>
        <taxon>Eukaryota</taxon>
        <taxon>Metazoa</taxon>
        <taxon>Ecdysozoa</taxon>
        <taxon>Arthropoda</taxon>
        <taxon>Crustacea</taxon>
        <taxon>Multicrustacea</taxon>
        <taxon>Hexanauplia</taxon>
        <taxon>Copepoda</taxon>
        <taxon>Siphonostomatoida</taxon>
        <taxon>Caligidae</taxon>
        <taxon>Caligus</taxon>
    </lineage>
</organism>